<dbReference type="GO" id="GO:0000976">
    <property type="term" value="F:transcription cis-regulatory region binding"/>
    <property type="evidence" value="ECO:0007669"/>
    <property type="project" value="TreeGrafter"/>
</dbReference>
<dbReference type="GO" id="GO:0045944">
    <property type="term" value="P:positive regulation of transcription by RNA polymerase II"/>
    <property type="evidence" value="ECO:0007669"/>
    <property type="project" value="TreeGrafter"/>
</dbReference>
<feature type="domain" description="Zn(2)-C6 fungal-type" evidence="3">
    <location>
        <begin position="9"/>
        <end position="39"/>
    </location>
</feature>
<reference evidence="4" key="1">
    <citation type="journal article" date="2020" name="Mol. Plant Microbe Interact.">
        <title>Genome Sequence of the Biocontrol Agent Coniothyrium minitans strain Conio (IMI 134523).</title>
        <authorList>
            <person name="Patel D."/>
            <person name="Shittu T.A."/>
            <person name="Baroncelli R."/>
            <person name="Muthumeenakshi S."/>
            <person name="Osborne T.H."/>
            <person name="Janganan T.K."/>
            <person name="Sreenivasaprasad S."/>
        </authorList>
    </citation>
    <scope>NUCLEOTIDE SEQUENCE</scope>
    <source>
        <strain evidence="4">Conio</strain>
    </source>
</reference>
<dbReference type="GO" id="GO:0008270">
    <property type="term" value="F:zinc ion binding"/>
    <property type="evidence" value="ECO:0007669"/>
    <property type="project" value="InterPro"/>
</dbReference>
<dbReference type="EMBL" id="WJXW01000012">
    <property type="protein sequence ID" value="KAF9731581.1"/>
    <property type="molecule type" value="Genomic_DNA"/>
</dbReference>
<accession>A0A9P6GAF7</accession>
<sequence length="530" mass="59049">MGKFRSKSGCLTCRQRRVKCDEVKPLCGNCAKKNRDCQWETPQTKFRGYQPGSPSSSATALSETQEMNGVRGNDEVSVSEPTRRQSNHDLSVITAGQTVQVPVYPTGKATEGFQQPLTSPFLPQITSPASSLASGGVSVPSVFSAALPTEQPGHVPITRRDAKLVHHFAEHLGRWLDGTDSSRRFTLEVPDQVGRCSILLHAVGCFAARHLRDDAAAEEAYQACLALVIERLNLNTALHDVDLLCAIVILRFFEQLNVPTSSGADQEQHLAGTSAILRSSQTTTVDPSAPTLREAAFWVYVRQTLYNATITQQPPNIDFTLQLDPLPSAMTDNHPLARLGVETAWANQATWNCARVANFCFDRNHTAGPALRMQQWQKLWDSVESWKANRPLTFDPIWSGFDDDSDSQFPDMYFTADWHAVAFGYYHFCCILLLNYKPGPKFAMPFGRHKLSDVDNKVLEHARAICGSCKSSPECITNLITFCHTIFIWGPLLHNSAERLEVLSILANLELHQRWPTQWIVNALKLEWGN</sequence>
<feature type="region of interest" description="Disordered" evidence="2">
    <location>
        <begin position="46"/>
        <end position="91"/>
    </location>
</feature>
<dbReference type="InterPro" id="IPR001138">
    <property type="entry name" value="Zn2Cys6_DnaBD"/>
</dbReference>
<dbReference type="Gene3D" id="4.10.240.10">
    <property type="entry name" value="Zn(2)-C6 fungal-type DNA-binding domain"/>
    <property type="match status" value="1"/>
</dbReference>
<dbReference type="CDD" id="cd12148">
    <property type="entry name" value="fungal_TF_MHR"/>
    <property type="match status" value="1"/>
</dbReference>
<comment type="caution">
    <text evidence="4">The sequence shown here is derived from an EMBL/GenBank/DDBJ whole genome shotgun (WGS) entry which is preliminary data.</text>
</comment>
<gene>
    <name evidence="4" type="ORF">PMIN01_10598</name>
</gene>
<dbReference type="AlphaFoldDB" id="A0A9P6GAF7"/>
<dbReference type="SUPFAM" id="SSF57701">
    <property type="entry name" value="Zn2/Cys6 DNA-binding domain"/>
    <property type="match status" value="1"/>
</dbReference>
<dbReference type="Proteomes" id="UP000756921">
    <property type="component" value="Unassembled WGS sequence"/>
</dbReference>
<dbReference type="CDD" id="cd00067">
    <property type="entry name" value="GAL4"/>
    <property type="match status" value="1"/>
</dbReference>
<evidence type="ECO:0000313" key="5">
    <source>
        <dbReference type="Proteomes" id="UP000756921"/>
    </source>
</evidence>
<keyword evidence="5" id="KW-1185">Reference proteome</keyword>
<evidence type="ECO:0000259" key="3">
    <source>
        <dbReference type="PROSITE" id="PS50048"/>
    </source>
</evidence>
<evidence type="ECO:0000256" key="1">
    <source>
        <dbReference type="ARBA" id="ARBA00023242"/>
    </source>
</evidence>
<dbReference type="GO" id="GO:0005634">
    <property type="term" value="C:nucleus"/>
    <property type="evidence" value="ECO:0007669"/>
    <property type="project" value="TreeGrafter"/>
</dbReference>
<proteinExistence type="predicted"/>
<dbReference type="PANTHER" id="PTHR37534">
    <property type="entry name" value="TRANSCRIPTIONAL ACTIVATOR PROTEIN UGA3"/>
    <property type="match status" value="1"/>
</dbReference>
<dbReference type="InterPro" id="IPR036864">
    <property type="entry name" value="Zn2-C6_fun-type_DNA-bd_sf"/>
</dbReference>
<dbReference type="PANTHER" id="PTHR37534:SF25">
    <property type="entry name" value="ZN(II)2CYS6 TRANSCRIPTION FACTOR (EUROFUNG)"/>
    <property type="match status" value="1"/>
</dbReference>
<dbReference type="PROSITE" id="PS00463">
    <property type="entry name" value="ZN2_CY6_FUNGAL_1"/>
    <property type="match status" value="1"/>
</dbReference>
<feature type="compositionally biased region" description="Polar residues" evidence="2">
    <location>
        <begin position="52"/>
        <end position="67"/>
    </location>
</feature>
<dbReference type="PROSITE" id="PS50048">
    <property type="entry name" value="ZN2_CY6_FUNGAL_2"/>
    <property type="match status" value="1"/>
</dbReference>
<keyword evidence="1" id="KW-0539">Nucleus</keyword>
<dbReference type="Pfam" id="PF00172">
    <property type="entry name" value="Zn_clus"/>
    <property type="match status" value="1"/>
</dbReference>
<protein>
    <recommendedName>
        <fullName evidence="3">Zn(2)-C6 fungal-type domain-containing protein</fullName>
    </recommendedName>
</protein>
<name>A0A9P6GAF7_9PLEO</name>
<organism evidence="4 5">
    <name type="scientific">Paraphaeosphaeria minitans</name>
    <dbReference type="NCBI Taxonomy" id="565426"/>
    <lineage>
        <taxon>Eukaryota</taxon>
        <taxon>Fungi</taxon>
        <taxon>Dikarya</taxon>
        <taxon>Ascomycota</taxon>
        <taxon>Pezizomycotina</taxon>
        <taxon>Dothideomycetes</taxon>
        <taxon>Pleosporomycetidae</taxon>
        <taxon>Pleosporales</taxon>
        <taxon>Massarineae</taxon>
        <taxon>Didymosphaeriaceae</taxon>
        <taxon>Paraphaeosphaeria</taxon>
    </lineage>
</organism>
<dbReference type="OrthoDB" id="4525710at2759"/>
<dbReference type="SMART" id="SM00066">
    <property type="entry name" value="GAL4"/>
    <property type="match status" value="1"/>
</dbReference>
<evidence type="ECO:0000313" key="4">
    <source>
        <dbReference type="EMBL" id="KAF9731581.1"/>
    </source>
</evidence>
<evidence type="ECO:0000256" key="2">
    <source>
        <dbReference type="SAM" id="MobiDB-lite"/>
    </source>
</evidence>
<dbReference type="GO" id="GO:0000981">
    <property type="term" value="F:DNA-binding transcription factor activity, RNA polymerase II-specific"/>
    <property type="evidence" value="ECO:0007669"/>
    <property type="project" value="InterPro"/>
</dbReference>